<dbReference type="EMBL" id="KE346361">
    <property type="protein sequence ID" value="KJE89863.1"/>
    <property type="molecule type" value="Genomic_DNA"/>
</dbReference>
<feature type="compositionally biased region" description="Basic and acidic residues" evidence="1">
    <location>
        <begin position="9"/>
        <end position="23"/>
    </location>
</feature>
<name>A0A0D2WK10_CAPO3</name>
<dbReference type="Proteomes" id="UP000008743">
    <property type="component" value="Unassembled WGS sequence"/>
</dbReference>
<evidence type="ECO:0000313" key="3">
    <source>
        <dbReference type="Proteomes" id="UP000008743"/>
    </source>
</evidence>
<proteinExistence type="predicted"/>
<dbReference type="AlphaFoldDB" id="A0A0D2WK10"/>
<accession>A0A0D2WK10</accession>
<feature type="region of interest" description="Disordered" evidence="1">
    <location>
        <begin position="1"/>
        <end position="82"/>
    </location>
</feature>
<feature type="compositionally biased region" description="Basic and acidic residues" evidence="1">
    <location>
        <begin position="47"/>
        <end position="56"/>
    </location>
</feature>
<organism evidence="2 3">
    <name type="scientific">Capsaspora owczarzaki (strain ATCC 30864)</name>
    <dbReference type="NCBI Taxonomy" id="595528"/>
    <lineage>
        <taxon>Eukaryota</taxon>
        <taxon>Filasterea</taxon>
        <taxon>Capsaspora</taxon>
    </lineage>
</organism>
<protein>
    <submittedName>
        <fullName evidence="2">Uncharacterized protein</fullName>
    </submittedName>
</protein>
<evidence type="ECO:0000256" key="1">
    <source>
        <dbReference type="SAM" id="MobiDB-lite"/>
    </source>
</evidence>
<feature type="compositionally biased region" description="Basic residues" evidence="1">
    <location>
        <begin position="57"/>
        <end position="68"/>
    </location>
</feature>
<reference evidence="3" key="1">
    <citation type="submission" date="2011-02" db="EMBL/GenBank/DDBJ databases">
        <title>The Genome Sequence of Capsaspora owczarzaki ATCC 30864.</title>
        <authorList>
            <person name="Russ C."/>
            <person name="Cuomo C."/>
            <person name="Burger G."/>
            <person name="Gray M.W."/>
            <person name="Holland P.W.H."/>
            <person name="King N."/>
            <person name="Lang F.B.F."/>
            <person name="Roger A.J."/>
            <person name="Ruiz-Trillo I."/>
            <person name="Young S.K."/>
            <person name="Zeng Q."/>
            <person name="Gargeya S."/>
            <person name="Alvarado L."/>
            <person name="Berlin A."/>
            <person name="Chapman S.B."/>
            <person name="Chen Z."/>
            <person name="Freedman E."/>
            <person name="Gellesch M."/>
            <person name="Goldberg J."/>
            <person name="Griggs A."/>
            <person name="Gujja S."/>
            <person name="Heilman E."/>
            <person name="Heiman D."/>
            <person name="Howarth C."/>
            <person name="Mehta T."/>
            <person name="Neiman D."/>
            <person name="Pearson M."/>
            <person name="Roberts A."/>
            <person name="Saif S."/>
            <person name="Shea T."/>
            <person name="Shenoy N."/>
            <person name="Sisk P."/>
            <person name="Stolte C."/>
            <person name="Sykes S."/>
            <person name="White J."/>
            <person name="Yandava C."/>
            <person name="Haas B."/>
            <person name="Nusbaum C."/>
            <person name="Birren B."/>
        </authorList>
    </citation>
    <scope>NUCLEOTIDE SEQUENCE</scope>
    <source>
        <strain evidence="3">ATCC 30864</strain>
    </source>
</reference>
<keyword evidence="3" id="KW-1185">Reference proteome</keyword>
<feature type="compositionally biased region" description="Basic residues" evidence="1">
    <location>
        <begin position="24"/>
        <end position="37"/>
    </location>
</feature>
<sequence>MYNHTKKINNKESMHEYKQENGRKTKAKKKQEKKKGKLYAVLSLRANGERSSEGHRWLLKQRPKQRGKNKAETTSLHEWNEPWPSTCADKKWEMFKPSSTVAPPLALKLSPDCCAVAAAAAAAAAIMTLERSMEDKSRVPPGIWGLDIMPPSASNEVPVRSREVRALSEDRAELISEDGRALSSDDARELLPSCSSSCCCSSRWC</sequence>
<gene>
    <name evidence="2" type="ORF">CAOG_009399</name>
</gene>
<evidence type="ECO:0000313" key="2">
    <source>
        <dbReference type="EMBL" id="KJE89863.1"/>
    </source>
</evidence>
<dbReference type="InParanoid" id="A0A0D2WK10"/>